<evidence type="ECO:0000313" key="1">
    <source>
        <dbReference type="EMBL" id="KKM06140.1"/>
    </source>
</evidence>
<organism evidence="1">
    <name type="scientific">marine sediment metagenome</name>
    <dbReference type="NCBI Taxonomy" id="412755"/>
    <lineage>
        <taxon>unclassified sequences</taxon>
        <taxon>metagenomes</taxon>
        <taxon>ecological metagenomes</taxon>
    </lineage>
</organism>
<accession>A0A0F9H511</accession>
<protein>
    <submittedName>
        <fullName evidence="1">Uncharacterized protein</fullName>
    </submittedName>
</protein>
<dbReference type="EMBL" id="LAZR01016066">
    <property type="protein sequence ID" value="KKM06140.1"/>
    <property type="molecule type" value="Genomic_DNA"/>
</dbReference>
<gene>
    <name evidence="1" type="ORF">LCGC14_1746940</name>
</gene>
<name>A0A0F9H511_9ZZZZ</name>
<proteinExistence type="predicted"/>
<sequence>MDESQVDKLVTEPPHKPQKFYRLCGAPIGVDDTLVTCTSKAAWKLWPSGWQEEAIYRCHGHLANAIDASVIDGSSWSRMVLERWKEA</sequence>
<dbReference type="AlphaFoldDB" id="A0A0F9H511"/>
<comment type="caution">
    <text evidence="1">The sequence shown here is derived from an EMBL/GenBank/DDBJ whole genome shotgun (WGS) entry which is preliminary data.</text>
</comment>
<reference evidence="1" key="1">
    <citation type="journal article" date="2015" name="Nature">
        <title>Complex archaea that bridge the gap between prokaryotes and eukaryotes.</title>
        <authorList>
            <person name="Spang A."/>
            <person name="Saw J.H."/>
            <person name="Jorgensen S.L."/>
            <person name="Zaremba-Niedzwiedzka K."/>
            <person name="Martijn J."/>
            <person name="Lind A.E."/>
            <person name="van Eijk R."/>
            <person name="Schleper C."/>
            <person name="Guy L."/>
            <person name="Ettema T.J."/>
        </authorList>
    </citation>
    <scope>NUCLEOTIDE SEQUENCE</scope>
</reference>